<gene>
    <name evidence="2" type="ORF">JKP34_03585</name>
</gene>
<organism evidence="2 3">
    <name type="scientific">Marivirga atlantica</name>
    <dbReference type="NCBI Taxonomy" id="1548457"/>
    <lineage>
        <taxon>Bacteria</taxon>
        <taxon>Pseudomonadati</taxon>
        <taxon>Bacteroidota</taxon>
        <taxon>Cytophagia</taxon>
        <taxon>Cytophagales</taxon>
        <taxon>Marivirgaceae</taxon>
        <taxon>Marivirga</taxon>
    </lineage>
</organism>
<evidence type="ECO:0000313" key="2">
    <source>
        <dbReference type="EMBL" id="MBL0764319.1"/>
    </source>
</evidence>
<sequence length="301" mass="35239">MKVSIIIPTYNRSSQITTLLKSLESQTYKDFEVIVVNDGSSDNTLETLNNFKADSLLNITIINSPNKGRAGSRNLGSKQANGDLLIFFDDDVRPSKSCVDSHVQFHKLHGENNILGGACFYDDSKFKDDFNFFRKEMESSWYQKTNKYLKSESLRINGANFSIHRNIFEGVNGFDERLTDKEDFALAYRVHKIFKTQVYFSRDTWVYHDDFKGLKDYINRAIESRKAELEMLNLYSDLKELDPKRFITKPSFLKSFFFNFFKLKRVIDFCDSNQNFLLLPKFIRYKFYDFIITANVAYGIY</sequence>
<dbReference type="SUPFAM" id="SSF53448">
    <property type="entry name" value="Nucleotide-diphospho-sugar transferases"/>
    <property type="match status" value="1"/>
</dbReference>
<comment type="caution">
    <text evidence="2">The sequence shown here is derived from an EMBL/GenBank/DDBJ whole genome shotgun (WGS) entry which is preliminary data.</text>
</comment>
<evidence type="ECO:0000313" key="3">
    <source>
        <dbReference type="Proteomes" id="UP000642920"/>
    </source>
</evidence>
<dbReference type="RefSeq" id="WP_201917790.1">
    <property type="nucleotide sequence ID" value="NZ_JAERQG010000001.1"/>
</dbReference>
<evidence type="ECO:0000259" key="1">
    <source>
        <dbReference type="Pfam" id="PF00535"/>
    </source>
</evidence>
<dbReference type="Gene3D" id="3.90.550.10">
    <property type="entry name" value="Spore Coat Polysaccharide Biosynthesis Protein SpsA, Chain A"/>
    <property type="match status" value="1"/>
</dbReference>
<dbReference type="InterPro" id="IPR001173">
    <property type="entry name" value="Glyco_trans_2-like"/>
</dbReference>
<dbReference type="PANTHER" id="PTHR43685">
    <property type="entry name" value="GLYCOSYLTRANSFERASE"/>
    <property type="match status" value="1"/>
</dbReference>
<name>A0A937AEV0_9BACT</name>
<dbReference type="InterPro" id="IPR029044">
    <property type="entry name" value="Nucleotide-diphossugar_trans"/>
</dbReference>
<dbReference type="AlphaFoldDB" id="A0A937AEV0"/>
<feature type="domain" description="Glycosyltransferase 2-like" evidence="1">
    <location>
        <begin position="4"/>
        <end position="169"/>
    </location>
</feature>
<accession>A0A937AEV0</accession>
<dbReference type="CDD" id="cd00761">
    <property type="entry name" value="Glyco_tranf_GTA_type"/>
    <property type="match status" value="1"/>
</dbReference>
<dbReference type="InterPro" id="IPR050834">
    <property type="entry name" value="Glycosyltransf_2"/>
</dbReference>
<dbReference type="EMBL" id="JAERQG010000001">
    <property type="protein sequence ID" value="MBL0764319.1"/>
    <property type="molecule type" value="Genomic_DNA"/>
</dbReference>
<keyword evidence="3" id="KW-1185">Reference proteome</keyword>
<reference evidence="2" key="1">
    <citation type="submission" date="2021-01" db="EMBL/GenBank/DDBJ databases">
        <title>Marivirga sp. nov., isolated from intertidal surface sediments.</title>
        <authorList>
            <person name="Zhang M."/>
        </authorList>
    </citation>
    <scope>NUCLEOTIDE SEQUENCE</scope>
    <source>
        <strain evidence="2">SM1354</strain>
    </source>
</reference>
<dbReference type="Pfam" id="PF00535">
    <property type="entry name" value="Glycos_transf_2"/>
    <property type="match status" value="1"/>
</dbReference>
<protein>
    <submittedName>
        <fullName evidence="2">Glycosyltransferase family 2 protein</fullName>
    </submittedName>
</protein>
<dbReference type="Proteomes" id="UP000642920">
    <property type="component" value="Unassembled WGS sequence"/>
</dbReference>
<dbReference type="PANTHER" id="PTHR43685:SF2">
    <property type="entry name" value="GLYCOSYLTRANSFERASE 2-LIKE DOMAIN-CONTAINING PROTEIN"/>
    <property type="match status" value="1"/>
</dbReference>
<proteinExistence type="predicted"/>